<dbReference type="SMART" id="SM00409">
    <property type="entry name" value="IG"/>
    <property type="match status" value="1"/>
</dbReference>
<dbReference type="Proteomes" id="UP000316079">
    <property type="component" value="Unassembled WGS sequence"/>
</dbReference>
<evidence type="ECO:0000313" key="7">
    <source>
        <dbReference type="Proteomes" id="UP000316079"/>
    </source>
</evidence>
<dbReference type="InterPro" id="IPR052385">
    <property type="entry name" value="Obscurin/Obscurin-like_Reg"/>
</dbReference>
<keyword evidence="4" id="KW-1015">Disulfide bond</keyword>
<dbReference type="InterPro" id="IPR036179">
    <property type="entry name" value="Ig-like_dom_sf"/>
</dbReference>
<dbReference type="STRING" id="623744.A0A553QZ33"/>
<dbReference type="OrthoDB" id="6159398at2759"/>
<protein>
    <recommendedName>
        <fullName evidence="5">Ig-like domain-containing protein</fullName>
    </recommendedName>
</protein>
<dbReference type="PANTHER" id="PTHR35971:SF5">
    <property type="entry name" value="OBSCURIN LIKE CYTOSKELETAL ADAPTOR 1"/>
    <property type="match status" value="1"/>
</dbReference>
<name>A0A553QZ33_9TELE</name>
<feature type="non-terminal residue" evidence="6">
    <location>
        <position position="125"/>
    </location>
</feature>
<sequence length="125" mass="13906">MNQMSISGRDHHLVLTMTTPEESGVVSFQVGNEKTSARLLYIEERLKDMTIFEGDSATLSCVTSDSCTPVTWKRNNVTLLPGEKYEPLKHGKRNILLIHKIGRDDAGIYMCDTGDMQSSATLTVK</sequence>
<evidence type="ECO:0000256" key="3">
    <source>
        <dbReference type="ARBA" id="ARBA00022553"/>
    </source>
</evidence>
<gene>
    <name evidence="6" type="ORF">DNTS_010034</name>
</gene>
<dbReference type="Pfam" id="PF07679">
    <property type="entry name" value="I-set"/>
    <property type="match status" value="1"/>
</dbReference>
<keyword evidence="7" id="KW-1185">Reference proteome</keyword>
<dbReference type="InterPro" id="IPR003599">
    <property type="entry name" value="Ig_sub"/>
</dbReference>
<comment type="caution">
    <text evidence="6">The sequence shown here is derived from an EMBL/GenBank/DDBJ whole genome shotgun (WGS) entry which is preliminary data.</text>
</comment>
<dbReference type="PANTHER" id="PTHR35971">
    <property type="entry name" value="SI:DKEY-31G6.6"/>
    <property type="match status" value="1"/>
</dbReference>
<dbReference type="InterPro" id="IPR013098">
    <property type="entry name" value="Ig_I-set"/>
</dbReference>
<evidence type="ECO:0000313" key="6">
    <source>
        <dbReference type="EMBL" id="TRY95224.1"/>
    </source>
</evidence>
<dbReference type="EMBL" id="SRMA01025397">
    <property type="protein sequence ID" value="TRY95224.1"/>
    <property type="molecule type" value="Genomic_DNA"/>
</dbReference>
<dbReference type="InterPro" id="IPR007110">
    <property type="entry name" value="Ig-like_dom"/>
</dbReference>
<dbReference type="SUPFAM" id="SSF48726">
    <property type="entry name" value="Immunoglobulin"/>
    <property type="match status" value="1"/>
</dbReference>
<feature type="domain" description="Ig-like" evidence="5">
    <location>
        <begin position="20"/>
        <end position="123"/>
    </location>
</feature>
<evidence type="ECO:0000256" key="2">
    <source>
        <dbReference type="ARBA" id="ARBA00022490"/>
    </source>
</evidence>
<accession>A0A553QZ33</accession>
<dbReference type="Gene3D" id="2.60.40.10">
    <property type="entry name" value="Immunoglobulins"/>
    <property type="match status" value="1"/>
</dbReference>
<keyword evidence="3" id="KW-0597">Phosphoprotein</keyword>
<evidence type="ECO:0000256" key="4">
    <source>
        <dbReference type="ARBA" id="ARBA00023157"/>
    </source>
</evidence>
<dbReference type="InterPro" id="IPR013783">
    <property type="entry name" value="Ig-like_fold"/>
</dbReference>
<dbReference type="PROSITE" id="PS50835">
    <property type="entry name" value="IG_LIKE"/>
    <property type="match status" value="1"/>
</dbReference>
<dbReference type="AlphaFoldDB" id="A0A553QZ33"/>
<evidence type="ECO:0000259" key="5">
    <source>
        <dbReference type="PROSITE" id="PS50835"/>
    </source>
</evidence>
<keyword evidence="2" id="KW-0963">Cytoplasm</keyword>
<organism evidence="6 7">
    <name type="scientific">Danionella cerebrum</name>
    <dbReference type="NCBI Taxonomy" id="2873325"/>
    <lineage>
        <taxon>Eukaryota</taxon>
        <taxon>Metazoa</taxon>
        <taxon>Chordata</taxon>
        <taxon>Craniata</taxon>
        <taxon>Vertebrata</taxon>
        <taxon>Euteleostomi</taxon>
        <taxon>Actinopterygii</taxon>
        <taxon>Neopterygii</taxon>
        <taxon>Teleostei</taxon>
        <taxon>Ostariophysi</taxon>
        <taxon>Cypriniformes</taxon>
        <taxon>Danionidae</taxon>
        <taxon>Danioninae</taxon>
        <taxon>Danionella</taxon>
    </lineage>
</organism>
<comment type="subcellular location">
    <subcellularLocation>
        <location evidence="1">Cytoplasm</location>
    </subcellularLocation>
</comment>
<reference evidence="6 7" key="1">
    <citation type="journal article" date="2019" name="Sci. Data">
        <title>Hybrid genome assembly and annotation of Danionella translucida.</title>
        <authorList>
            <person name="Kadobianskyi M."/>
            <person name="Schulze L."/>
            <person name="Schuelke M."/>
            <person name="Judkewitz B."/>
        </authorList>
    </citation>
    <scope>NUCLEOTIDE SEQUENCE [LARGE SCALE GENOMIC DNA]</scope>
    <source>
        <strain evidence="6 7">Bolton</strain>
    </source>
</reference>
<evidence type="ECO:0000256" key="1">
    <source>
        <dbReference type="ARBA" id="ARBA00004496"/>
    </source>
</evidence>
<proteinExistence type="predicted"/>
<dbReference type="GO" id="GO:0005737">
    <property type="term" value="C:cytoplasm"/>
    <property type="evidence" value="ECO:0007669"/>
    <property type="project" value="UniProtKB-SubCell"/>
</dbReference>